<dbReference type="GO" id="GO:0031418">
    <property type="term" value="F:L-ascorbic acid binding"/>
    <property type="evidence" value="ECO:0007669"/>
    <property type="project" value="UniProtKB-KW"/>
</dbReference>
<proteinExistence type="predicted"/>
<evidence type="ECO:0000259" key="7">
    <source>
        <dbReference type="PROSITE" id="PS51471"/>
    </source>
</evidence>
<protein>
    <submittedName>
        <fullName evidence="8">2OG-Fe(II) oxygenase</fullName>
    </submittedName>
</protein>
<keyword evidence="3" id="KW-0847">Vitamin C</keyword>
<keyword evidence="2" id="KW-0479">Metal-binding</keyword>
<dbReference type="AlphaFoldDB" id="A0A3M2HV53"/>
<dbReference type="PROSITE" id="PS51471">
    <property type="entry name" value="FE2OG_OXY"/>
    <property type="match status" value="1"/>
</dbReference>
<evidence type="ECO:0000256" key="2">
    <source>
        <dbReference type="ARBA" id="ARBA00022723"/>
    </source>
</evidence>
<dbReference type="InterPro" id="IPR044862">
    <property type="entry name" value="Pro_4_hyd_alph_FE2OG_OXY"/>
</dbReference>
<dbReference type="GO" id="GO:0008198">
    <property type="term" value="F:ferrous iron binding"/>
    <property type="evidence" value="ECO:0007669"/>
    <property type="project" value="TreeGrafter"/>
</dbReference>
<dbReference type="GO" id="GO:0031543">
    <property type="term" value="F:peptidyl-proline dioxygenase activity"/>
    <property type="evidence" value="ECO:0007669"/>
    <property type="project" value="TreeGrafter"/>
</dbReference>
<keyword evidence="9" id="KW-1185">Reference proteome</keyword>
<evidence type="ECO:0000313" key="8">
    <source>
        <dbReference type="EMBL" id="RMH93611.1"/>
    </source>
</evidence>
<keyword evidence="4" id="KW-0223">Dioxygenase</keyword>
<dbReference type="RefSeq" id="WP_122101058.1">
    <property type="nucleotide sequence ID" value="NZ_RFLY01000005.1"/>
</dbReference>
<feature type="domain" description="Fe2OG dioxygenase" evidence="7">
    <location>
        <begin position="113"/>
        <end position="207"/>
    </location>
</feature>
<dbReference type="PANTHER" id="PTHR12907:SF26">
    <property type="entry name" value="HIF PROLYL HYDROXYLASE, ISOFORM C"/>
    <property type="match status" value="1"/>
</dbReference>
<evidence type="ECO:0000256" key="3">
    <source>
        <dbReference type="ARBA" id="ARBA00022896"/>
    </source>
</evidence>
<evidence type="ECO:0000256" key="5">
    <source>
        <dbReference type="ARBA" id="ARBA00023002"/>
    </source>
</evidence>
<dbReference type="Proteomes" id="UP000275012">
    <property type="component" value="Unassembled WGS sequence"/>
</dbReference>
<dbReference type="GO" id="GO:0071456">
    <property type="term" value="P:cellular response to hypoxia"/>
    <property type="evidence" value="ECO:0007669"/>
    <property type="project" value="TreeGrafter"/>
</dbReference>
<dbReference type="SMART" id="SM00702">
    <property type="entry name" value="P4Hc"/>
    <property type="match status" value="1"/>
</dbReference>
<comment type="cofactor">
    <cofactor evidence="1">
        <name>L-ascorbate</name>
        <dbReference type="ChEBI" id="CHEBI:38290"/>
    </cofactor>
</comment>
<dbReference type="OrthoDB" id="9783171at2"/>
<evidence type="ECO:0000256" key="4">
    <source>
        <dbReference type="ARBA" id="ARBA00022964"/>
    </source>
</evidence>
<gene>
    <name evidence="8" type="ORF">EBB59_05060</name>
</gene>
<keyword evidence="5" id="KW-0560">Oxidoreductase</keyword>
<dbReference type="EMBL" id="RFLY01000005">
    <property type="protein sequence ID" value="RMH93611.1"/>
    <property type="molecule type" value="Genomic_DNA"/>
</dbReference>
<comment type="caution">
    <text evidence="8">The sequence shown here is derived from an EMBL/GenBank/DDBJ whole genome shotgun (WGS) entry which is preliminary data.</text>
</comment>
<dbReference type="Pfam" id="PF13640">
    <property type="entry name" value="2OG-FeII_Oxy_3"/>
    <property type="match status" value="1"/>
</dbReference>
<evidence type="ECO:0000256" key="6">
    <source>
        <dbReference type="ARBA" id="ARBA00023004"/>
    </source>
</evidence>
<keyword evidence="6" id="KW-0408">Iron</keyword>
<evidence type="ECO:0000256" key="1">
    <source>
        <dbReference type="ARBA" id="ARBA00001961"/>
    </source>
</evidence>
<reference evidence="8 9" key="1">
    <citation type="submission" date="2018-10" db="EMBL/GenBank/DDBJ databases">
        <title>Proposal of Lysobacter pythonis sp. nov. isolated from royal pythons (Python regius).</title>
        <authorList>
            <person name="Hans-Juergen B."/>
            <person name="Huptas C."/>
            <person name="Sandra B."/>
            <person name="Igor L."/>
            <person name="Joachim S."/>
            <person name="Siegfried S."/>
            <person name="Mareike W."/>
            <person name="Peter K."/>
        </authorList>
    </citation>
    <scope>NUCLEOTIDE SEQUENCE [LARGE SCALE GENOMIC DNA]</scope>
    <source>
        <strain evidence="8 9">4284/11</strain>
    </source>
</reference>
<name>A0A3M2HV53_9GAMM</name>
<dbReference type="InterPro" id="IPR006620">
    <property type="entry name" value="Pro_4_hyd_alph"/>
</dbReference>
<dbReference type="PANTHER" id="PTHR12907">
    <property type="entry name" value="EGL NINE HOMOLOG-RELATED"/>
    <property type="match status" value="1"/>
</dbReference>
<sequence length="207" mass="22969">MSHSSALNPPQVEHDVAAIAEALAGPGACLIAGFPAPPLAAALREDLQRLQAEGALHTAGIGRADGHRQRGDLRGDRTLWLDDERCGAAARTYLGQLDALRLGLNRALFLGLRETEAHYALYAPGARYMRHRDRFRDSDARVVTVVGYLNPDWRVADGGELRLYDDDGRHRDIPPHDATSLCFLSEREHEVLVTHRPRMSIAAWLRR</sequence>
<dbReference type="Gene3D" id="2.60.120.620">
    <property type="entry name" value="q2cbj1_9rhob like domain"/>
    <property type="match status" value="1"/>
</dbReference>
<organism evidence="8 9">
    <name type="scientific">Solilutibacter pythonis</name>
    <dbReference type="NCBI Taxonomy" id="2483112"/>
    <lineage>
        <taxon>Bacteria</taxon>
        <taxon>Pseudomonadati</taxon>
        <taxon>Pseudomonadota</taxon>
        <taxon>Gammaproteobacteria</taxon>
        <taxon>Lysobacterales</taxon>
        <taxon>Lysobacteraceae</taxon>
        <taxon>Solilutibacter</taxon>
    </lineage>
</organism>
<accession>A0A3M2HV53</accession>
<dbReference type="InterPro" id="IPR051559">
    <property type="entry name" value="HIF_prolyl_hydroxylases"/>
</dbReference>
<dbReference type="InterPro" id="IPR005123">
    <property type="entry name" value="Oxoglu/Fe-dep_dioxygenase_dom"/>
</dbReference>
<evidence type="ECO:0000313" key="9">
    <source>
        <dbReference type="Proteomes" id="UP000275012"/>
    </source>
</evidence>